<dbReference type="Pfam" id="PF00027">
    <property type="entry name" value="cNMP_binding"/>
    <property type="match status" value="1"/>
</dbReference>
<dbReference type="GO" id="GO:0003700">
    <property type="term" value="F:DNA-binding transcription factor activity"/>
    <property type="evidence" value="ECO:0007669"/>
    <property type="project" value="TreeGrafter"/>
</dbReference>
<dbReference type="SUPFAM" id="SSF51206">
    <property type="entry name" value="cAMP-binding domain-like"/>
    <property type="match status" value="1"/>
</dbReference>
<evidence type="ECO:0000313" key="3">
    <source>
        <dbReference type="Proteomes" id="UP000189433"/>
    </source>
</evidence>
<dbReference type="InterPro" id="IPR014710">
    <property type="entry name" value="RmlC-like_jellyroll"/>
</dbReference>
<accession>A0A1V3IG14</accession>
<dbReference type="OrthoDB" id="6622916at2"/>
<gene>
    <name evidence="2" type="ORF">BKK50_10305</name>
</gene>
<dbReference type="InterPro" id="IPR050397">
    <property type="entry name" value="Env_Response_Regulators"/>
</dbReference>
<name>A0A1V3IG14_9PAST</name>
<dbReference type="STRING" id="1908260.BKK50_10305"/>
<proteinExistence type="predicted"/>
<dbReference type="InterPro" id="IPR036390">
    <property type="entry name" value="WH_DNA-bd_sf"/>
</dbReference>
<comment type="caution">
    <text evidence="2">The sequence shown here is derived from an EMBL/GenBank/DDBJ whole genome shotgun (WGS) entry which is preliminary data.</text>
</comment>
<dbReference type="Gene3D" id="2.60.120.10">
    <property type="entry name" value="Jelly Rolls"/>
    <property type="match status" value="1"/>
</dbReference>
<dbReference type="SMART" id="SM00100">
    <property type="entry name" value="cNMP"/>
    <property type="match status" value="1"/>
</dbReference>
<keyword evidence="3" id="KW-1185">Reference proteome</keyword>
<evidence type="ECO:0000313" key="2">
    <source>
        <dbReference type="EMBL" id="OOF39767.1"/>
    </source>
</evidence>
<dbReference type="PANTHER" id="PTHR24567">
    <property type="entry name" value="CRP FAMILY TRANSCRIPTIONAL REGULATORY PROTEIN"/>
    <property type="match status" value="1"/>
</dbReference>
<dbReference type="SUPFAM" id="SSF46785">
    <property type="entry name" value="Winged helix' DNA-binding domain"/>
    <property type="match status" value="1"/>
</dbReference>
<feature type="domain" description="Cyclic nucleotide-binding" evidence="1">
    <location>
        <begin position="19"/>
        <end position="122"/>
    </location>
</feature>
<protein>
    <submittedName>
        <fullName evidence="2">cAMP-binding protein</fullName>
    </submittedName>
</protein>
<dbReference type="PANTHER" id="PTHR24567:SF26">
    <property type="entry name" value="REGULATORY PROTEIN YEIL"/>
    <property type="match status" value="1"/>
</dbReference>
<dbReference type="InterPro" id="IPR018490">
    <property type="entry name" value="cNMP-bd_dom_sf"/>
</dbReference>
<evidence type="ECO:0000259" key="1">
    <source>
        <dbReference type="PROSITE" id="PS50042"/>
    </source>
</evidence>
<reference evidence="2 3" key="1">
    <citation type="submission" date="2016-10" db="EMBL/GenBank/DDBJ databases">
        <title>Rodentibacter gen. nov. and new species.</title>
        <authorList>
            <person name="Christensen H."/>
        </authorList>
    </citation>
    <scope>NUCLEOTIDE SEQUENCE [LARGE SCALE GENOMIC DNA]</scope>
    <source>
        <strain evidence="2 3">CCUG17206</strain>
    </source>
</reference>
<dbReference type="AlphaFoldDB" id="A0A1V3IG14"/>
<dbReference type="EMBL" id="MLHJ01000117">
    <property type="protein sequence ID" value="OOF39767.1"/>
    <property type="molecule type" value="Genomic_DNA"/>
</dbReference>
<dbReference type="InterPro" id="IPR000595">
    <property type="entry name" value="cNMP-bd_dom"/>
</dbReference>
<organism evidence="2 3">
    <name type="scientific">Rodentibacter rarus</name>
    <dbReference type="NCBI Taxonomy" id="1908260"/>
    <lineage>
        <taxon>Bacteria</taxon>
        <taxon>Pseudomonadati</taxon>
        <taxon>Pseudomonadota</taxon>
        <taxon>Gammaproteobacteria</taxon>
        <taxon>Pasteurellales</taxon>
        <taxon>Pasteurellaceae</taxon>
        <taxon>Rodentibacter</taxon>
    </lineage>
</organism>
<dbReference type="Proteomes" id="UP000189433">
    <property type="component" value="Unassembled WGS sequence"/>
</dbReference>
<dbReference type="CDD" id="cd00038">
    <property type="entry name" value="CAP_ED"/>
    <property type="match status" value="1"/>
</dbReference>
<sequence>MFILMFHLPEVLTQCRIAESKTLERNSLIYSQGESAQVFYFLQQGLVGLYHSLENGKETLIRLYHTNQYFGFRTLFSGTSYHCTARVLQDAEIIRIHPVSQAVFLAENPQFSQYLIKQLANELYDAEHRLTNTAYKRSYDRVVEAITNLTENYPNYPWTYREVAEFCGCETETAIRISRELKKQGILDKSQRHLRICE</sequence>
<dbReference type="PROSITE" id="PS50042">
    <property type="entry name" value="CNMP_BINDING_3"/>
    <property type="match status" value="1"/>
</dbReference>
<dbReference type="GO" id="GO:0005829">
    <property type="term" value="C:cytosol"/>
    <property type="evidence" value="ECO:0007669"/>
    <property type="project" value="TreeGrafter"/>
</dbReference>